<evidence type="ECO:0008006" key="3">
    <source>
        <dbReference type="Google" id="ProtNLM"/>
    </source>
</evidence>
<gene>
    <name evidence="1" type="ORF">SAMN06265376_10352</name>
</gene>
<dbReference type="AlphaFoldDB" id="A0A238Z9N5"/>
<keyword evidence="2" id="KW-1185">Reference proteome</keyword>
<protein>
    <recommendedName>
        <fullName evidence="3">Tetratricopeptide repeat-containing protein</fullName>
    </recommendedName>
</protein>
<evidence type="ECO:0000313" key="2">
    <source>
        <dbReference type="Proteomes" id="UP000198379"/>
    </source>
</evidence>
<dbReference type="OrthoDB" id="714416at2"/>
<name>A0A238Z9N5_9FLAO</name>
<organism evidence="1 2">
    <name type="scientific">Dokdonia pacifica</name>
    <dbReference type="NCBI Taxonomy" id="1627892"/>
    <lineage>
        <taxon>Bacteria</taxon>
        <taxon>Pseudomonadati</taxon>
        <taxon>Bacteroidota</taxon>
        <taxon>Flavobacteriia</taxon>
        <taxon>Flavobacteriales</taxon>
        <taxon>Flavobacteriaceae</taxon>
        <taxon>Dokdonia</taxon>
    </lineage>
</organism>
<sequence>MRKIITTPNEESDALFVLVKSLSKSEKRQFKLYVGRLERNTDAKFMALFDVLDKMSSYDEQVIIKKGVVTKLQLSNLKAHLYRQILVSLRLTPLHRNIRVQIREQLDFATILYQKGLYKQSLKVLDKAKLMAIENEEKNIAYEIVELEKVIETQYITRSILSRADELSTQSKELSEANVMTSKLSNISLELYGMMLRTGYVRSDEERQEIKDYFDKTMPDYDYDSLGFREKLWLYKAHLWYNFLIQDFVSCYKYSKRWVLLFEDNPTMIQRNPVFFLKGQHYLLESLFYLKLSAKFDEALQRLEGLQEDSNFPKGDNLDTLLFLYIYSNKLNHRFMVGDYEDFEGLITEVMDGIASPKYRIDEHHIMVFYYKIACLYFGSENYTKCIEYLSKIINAKSLKTRQDLMCFARLLNLIAHYEAAKDYHLESLLRSTYKFLLKMDDLHEVQKEMINFVQELKNIYPHELKGAFKRLYKKLKVYEDDPYERRAFLYLDVLSWLESKIQDRPVAEVIKEKAKALMR</sequence>
<accession>A0A238Z9N5</accession>
<reference evidence="1 2" key="1">
    <citation type="submission" date="2017-06" db="EMBL/GenBank/DDBJ databases">
        <authorList>
            <person name="Kim H.J."/>
            <person name="Triplett B.A."/>
        </authorList>
    </citation>
    <scope>NUCLEOTIDE SEQUENCE [LARGE SCALE GENOMIC DNA]</scope>
    <source>
        <strain evidence="1 2">DSM 25597</strain>
    </source>
</reference>
<evidence type="ECO:0000313" key="1">
    <source>
        <dbReference type="EMBL" id="SNR80027.1"/>
    </source>
</evidence>
<dbReference type="RefSeq" id="WP_089371390.1">
    <property type="nucleotide sequence ID" value="NZ_BMEP01000001.1"/>
</dbReference>
<dbReference type="Proteomes" id="UP000198379">
    <property type="component" value="Unassembled WGS sequence"/>
</dbReference>
<dbReference type="EMBL" id="FZNY01000003">
    <property type="protein sequence ID" value="SNR80027.1"/>
    <property type="molecule type" value="Genomic_DNA"/>
</dbReference>
<proteinExistence type="predicted"/>